<dbReference type="Proteomes" id="UP000033457">
    <property type="component" value="Chromosome"/>
</dbReference>
<dbReference type="STRING" id="35755.UL82_09715"/>
<dbReference type="RefSeq" id="WP_046440661.1">
    <property type="nucleotide sequence ID" value="NZ_CP011312.1"/>
</dbReference>
<dbReference type="KEGG" id="cku:UL82_09715"/>
<evidence type="ECO:0000313" key="3">
    <source>
        <dbReference type="Proteomes" id="UP000033457"/>
    </source>
</evidence>
<keyword evidence="1" id="KW-0812">Transmembrane</keyword>
<proteinExistence type="predicted"/>
<organism evidence="2 3">
    <name type="scientific">Corynebacterium kutscheri</name>
    <dbReference type="NCBI Taxonomy" id="35755"/>
    <lineage>
        <taxon>Bacteria</taxon>
        <taxon>Bacillati</taxon>
        <taxon>Actinomycetota</taxon>
        <taxon>Actinomycetes</taxon>
        <taxon>Mycobacteriales</taxon>
        <taxon>Corynebacteriaceae</taxon>
        <taxon>Corynebacterium</taxon>
    </lineage>
</organism>
<name>A0A0F6R1U8_9CORY</name>
<gene>
    <name evidence="2" type="ORF">UL82_09715</name>
</gene>
<feature type="transmembrane region" description="Helical" evidence="1">
    <location>
        <begin position="7"/>
        <end position="24"/>
    </location>
</feature>
<accession>A0A0F6R1U8</accession>
<feature type="transmembrane region" description="Helical" evidence="1">
    <location>
        <begin position="30"/>
        <end position="48"/>
    </location>
</feature>
<protein>
    <submittedName>
        <fullName evidence="2">Uncharacterized protein</fullName>
    </submittedName>
</protein>
<dbReference type="HOGENOM" id="CLU_2245414_0_0_11"/>
<dbReference type="EMBL" id="CP011312">
    <property type="protein sequence ID" value="AKE42080.1"/>
    <property type="molecule type" value="Genomic_DNA"/>
</dbReference>
<keyword evidence="3" id="KW-1185">Reference proteome</keyword>
<reference evidence="2 3" key="1">
    <citation type="journal article" date="2015" name="Genome Announc.">
        <title>Complete Genome Sequence of Corynebacterium kutscheri DSM 20755, a Corynebacterial Type Strain with Remarkably Low G+C Content of Chromosomal DNA.</title>
        <authorList>
            <person name="Ruckert C."/>
            <person name="Albersmeier A."/>
            <person name="Winkler A."/>
            <person name="Tauch A."/>
        </authorList>
    </citation>
    <scope>NUCLEOTIDE SEQUENCE [LARGE SCALE GENOMIC DNA]</scope>
    <source>
        <strain evidence="2 3">DSM 20755</strain>
    </source>
</reference>
<keyword evidence="1" id="KW-0472">Membrane</keyword>
<sequence length="104" mass="11899">MRYKNLFYFGVSALVIAFVLSFFYQWQVASAFLFFAAASFTFVFWNQTKGRYHSGKYAKTNLIVDTIEIWAGILFITIFHNWGAGALLVIPISMFTSSFKNPAI</sequence>
<dbReference type="AlphaFoldDB" id="A0A0F6R1U8"/>
<feature type="transmembrane region" description="Helical" evidence="1">
    <location>
        <begin position="69"/>
        <end position="92"/>
    </location>
</feature>
<keyword evidence="1" id="KW-1133">Transmembrane helix</keyword>
<evidence type="ECO:0000256" key="1">
    <source>
        <dbReference type="SAM" id="Phobius"/>
    </source>
</evidence>
<evidence type="ECO:0000313" key="2">
    <source>
        <dbReference type="EMBL" id="AKE42080.1"/>
    </source>
</evidence>